<keyword evidence="7" id="KW-1185">Reference proteome</keyword>
<reference evidence="6 7" key="1">
    <citation type="journal article" date="2015" name="Int. J. Syst. Evol. Microbiol.">
        <title>Novibacillus thermophilus gen. nov., sp. nov., a Gram-staining-negative and moderately thermophilic member of the family Thermoactinomycetaceae.</title>
        <authorList>
            <person name="Yang G."/>
            <person name="Chen J."/>
            <person name="Zhou S."/>
        </authorList>
    </citation>
    <scope>NUCLEOTIDE SEQUENCE [LARGE SCALE GENOMIC DNA]</scope>
    <source>
        <strain evidence="6 7">SG-1</strain>
    </source>
</reference>
<evidence type="ECO:0000256" key="4">
    <source>
        <dbReference type="HAMAP-Rule" id="MF_00745"/>
    </source>
</evidence>
<evidence type="ECO:0000313" key="7">
    <source>
        <dbReference type="Proteomes" id="UP000188603"/>
    </source>
</evidence>
<organism evidence="6 7">
    <name type="scientific">Novibacillus thermophilus</name>
    <dbReference type="NCBI Taxonomy" id="1471761"/>
    <lineage>
        <taxon>Bacteria</taxon>
        <taxon>Bacillati</taxon>
        <taxon>Bacillota</taxon>
        <taxon>Bacilli</taxon>
        <taxon>Bacillales</taxon>
        <taxon>Thermoactinomycetaceae</taxon>
        <taxon>Novibacillus</taxon>
    </lineage>
</organism>
<dbReference type="EMBL" id="CP019699">
    <property type="protein sequence ID" value="AQS57347.1"/>
    <property type="molecule type" value="Genomic_DNA"/>
</dbReference>
<dbReference type="GO" id="GO:0005737">
    <property type="term" value="C:cytoplasm"/>
    <property type="evidence" value="ECO:0007669"/>
    <property type="project" value="UniProtKB-SubCell"/>
</dbReference>
<dbReference type="InterPro" id="IPR023524">
    <property type="entry name" value="Uncharacterised_SprT-like"/>
</dbReference>
<evidence type="ECO:0000256" key="2">
    <source>
        <dbReference type="ARBA" id="ARBA00022723"/>
    </source>
</evidence>
<accession>A0A1U9KBA6</accession>
<feature type="binding site" evidence="4">
    <location>
        <position position="82"/>
    </location>
    <ligand>
        <name>Zn(2+)</name>
        <dbReference type="ChEBI" id="CHEBI:29105"/>
    </ligand>
</feature>
<dbReference type="STRING" id="1471761.B0W44_01710"/>
<proteinExistence type="inferred from homology"/>
<keyword evidence="1 4" id="KW-0963">Cytoplasm</keyword>
<evidence type="ECO:0000259" key="5">
    <source>
        <dbReference type="SMART" id="SM00731"/>
    </source>
</evidence>
<sequence length="169" mass="20260">MWTFQTVSEVLTVDQESLQKWVERISEEDFGLPFRHEVRYNHRLRTTGGRYFPHDHSIELNPKYWEHGKEEMLGIVRHELCHYHLHLAGRGYRHRDKDFQALLTKVGGSRYCRPLPGTQKQRAAKYVLVCRSCQTKYFRKKKMNPDRYRCGKCHGKLRLHVLTNCEGMW</sequence>
<evidence type="ECO:0000256" key="1">
    <source>
        <dbReference type="ARBA" id="ARBA00022490"/>
    </source>
</evidence>
<dbReference type="InterPro" id="IPR006640">
    <property type="entry name" value="SprT-like_domain"/>
</dbReference>
<dbReference type="Proteomes" id="UP000188603">
    <property type="component" value="Chromosome"/>
</dbReference>
<evidence type="ECO:0000313" key="6">
    <source>
        <dbReference type="EMBL" id="AQS57347.1"/>
    </source>
</evidence>
<feature type="active site" evidence="4">
    <location>
        <position position="79"/>
    </location>
</feature>
<dbReference type="AlphaFoldDB" id="A0A1U9KBA6"/>
<dbReference type="NCBIfam" id="NF003339">
    <property type="entry name" value="PRK04351.1"/>
    <property type="match status" value="1"/>
</dbReference>
<comment type="subcellular location">
    <subcellularLocation>
        <location evidence="4">Cytoplasm</location>
    </subcellularLocation>
</comment>
<evidence type="ECO:0000256" key="3">
    <source>
        <dbReference type="ARBA" id="ARBA00022833"/>
    </source>
</evidence>
<gene>
    <name evidence="6" type="ORF">B0W44_01710</name>
</gene>
<protein>
    <recommendedName>
        <fullName evidence="4">Protein SprT-like</fullName>
    </recommendedName>
</protein>
<dbReference type="Pfam" id="PF10263">
    <property type="entry name" value="SprT-like"/>
    <property type="match status" value="1"/>
</dbReference>
<dbReference type="KEGG" id="ntr:B0W44_01710"/>
<dbReference type="HAMAP" id="MF_00745">
    <property type="entry name" value="SprT_like"/>
    <property type="match status" value="1"/>
</dbReference>
<comment type="similarity">
    <text evidence="4">Belongs to the SprT family.</text>
</comment>
<dbReference type="GO" id="GO:0008270">
    <property type="term" value="F:zinc ion binding"/>
    <property type="evidence" value="ECO:0007669"/>
    <property type="project" value="UniProtKB-UniRule"/>
</dbReference>
<comment type="cofactor">
    <cofactor evidence="4">
        <name>Zn(2+)</name>
        <dbReference type="ChEBI" id="CHEBI:29105"/>
    </cofactor>
    <text evidence="4">Binds 1 zinc ion.</text>
</comment>
<keyword evidence="2 4" id="KW-0479">Metal-binding</keyword>
<keyword evidence="3 4" id="KW-0862">Zinc</keyword>
<dbReference type="SMART" id="SM00731">
    <property type="entry name" value="SprT"/>
    <property type="match status" value="1"/>
</dbReference>
<dbReference type="GO" id="GO:0006950">
    <property type="term" value="P:response to stress"/>
    <property type="evidence" value="ECO:0007669"/>
    <property type="project" value="UniProtKB-ARBA"/>
</dbReference>
<feature type="domain" description="SprT-like" evidence="5">
    <location>
        <begin position="16"/>
        <end position="160"/>
    </location>
</feature>
<name>A0A1U9KBA6_9BACL</name>
<feature type="binding site" evidence="4">
    <location>
        <position position="78"/>
    </location>
    <ligand>
        <name>Zn(2+)</name>
        <dbReference type="ChEBI" id="CHEBI:29105"/>
    </ligand>
</feature>